<evidence type="ECO:0000256" key="1">
    <source>
        <dbReference type="SAM" id="MobiDB-lite"/>
    </source>
</evidence>
<comment type="caution">
    <text evidence="2">The sequence shown here is derived from an EMBL/GenBank/DDBJ whole genome shotgun (WGS) entry which is preliminary data.</text>
</comment>
<evidence type="ECO:0000313" key="3">
    <source>
        <dbReference type="Proteomes" id="UP001165124"/>
    </source>
</evidence>
<evidence type="ECO:0000313" key="2">
    <source>
        <dbReference type="EMBL" id="GLW65801.1"/>
    </source>
</evidence>
<organism evidence="2 3">
    <name type="scientific">Actinomadura rubrobrunea</name>
    <dbReference type="NCBI Taxonomy" id="115335"/>
    <lineage>
        <taxon>Bacteria</taxon>
        <taxon>Bacillati</taxon>
        <taxon>Actinomycetota</taxon>
        <taxon>Actinomycetes</taxon>
        <taxon>Streptosporangiales</taxon>
        <taxon>Thermomonosporaceae</taxon>
        <taxon>Actinomadura</taxon>
    </lineage>
</organism>
<name>A0A9W6PZ37_9ACTN</name>
<gene>
    <name evidence="2" type="ORF">Arub01_40450</name>
</gene>
<accession>A0A9W6PZ37</accession>
<feature type="compositionally biased region" description="Low complexity" evidence="1">
    <location>
        <begin position="1"/>
        <end position="22"/>
    </location>
</feature>
<dbReference type="Proteomes" id="UP001165124">
    <property type="component" value="Unassembled WGS sequence"/>
</dbReference>
<dbReference type="AlphaFoldDB" id="A0A9W6PZ37"/>
<proteinExistence type="predicted"/>
<keyword evidence="3" id="KW-1185">Reference proteome</keyword>
<protein>
    <submittedName>
        <fullName evidence="2">Uncharacterized protein</fullName>
    </submittedName>
</protein>
<dbReference type="EMBL" id="BSRZ01000011">
    <property type="protein sequence ID" value="GLW65801.1"/>
    <property type="molecule type" value="Genomic_DNA"/>
</dbReference>
<feature type="region of interest" description="Disordered" evidence="1">
    <location>
        <begin position="1"/>
        <end position="37"/>
    </location>
</feature>
<sequence length="61" mass="6404">MGRAGAVTGPAATTRGGAAVPASPTEPHVWHSPQRPTHFDVCQPHSEQRYAAFAVFAFAMA</sequence>
<reference evidence="2" key="1">
    <citation type="submission" date="2023-02" db="EMBL/GenBank/DDBJ databases">
        <title>Actinomadura rubrobrunea NBRC 14622.</title>
        <authorList>
            <person name="Ichikawa N."/>
            <person name="Sato H."/>
            <person name="Tonouchi N."/>
        </authorList>
    </citation>
    <scope>NUCLEOTIDE SEQUENCE</scope>
    <source>
        <strain evidence="2">NBRC 14622</strain>
    </source>
</reference>